<evidence type="ECO:0000313" key="2">
    <source>
        <dbReference type="Proteomes" id="UP000028990"/>
    </source>
</evidence>
<name>A0A091E3Q6_FUKDA</name>
<protein>
    <submittedName>
        <fullName evidence="1">Uncharacterized protein</fullName>
    </submittedName>
</protein>
<gene>
    <name evidence="1" type="ORF">H920_08836</name>
</gene>
<evidence type="ECO:0000313" key="1">
    <source>
        <dbReference type="EMBL" id="KFO29681.1"/>
    </source>
</evidence>
<accession>A0A091E3Q6</accession>
<dbReference type="EMBL" id="KN122569">
    <property type="protein sequence ID" value="KFO29681.1"/>
    <property type="molecule type" value="Genomic_DNA"/>
</dbReference>
<proteinExistence type="predicted"/>
<dbReference type="Proteomes" id="UP000028990">
    <property type="component" value="Unassembled WGS sequence"/>
</dbReference>
<dbReference type="AlphaFoldDB" id="A0A091E3Q6"/>
<organism evidence="1 2">
    <name type="scientific">Fukomys damarensis</name>
    <name type="common">Damaraland mole rat</name>
    <name type="synonym">Cryptomys damarensis</name>
    <dbReference type="NCBI Taxonomy" id="885580"/>
    <lineage>
        <taxon>Eukaryota</taxon>
        <taxon>Metazoa</taxon>
        <taxon>Chordata</taxon>
        <taxon>Craniata</taxon>
        <taxon>Vertebrata</taxon>
        <taxon>Euteleostomi</taxon>
        <taxon>Mammalia</taxon>
        <taxon>Eutheria</taxon>
        <taxon>Euarchontoglires</taxon>
        <taxon>Glires</taxon>
        <taxon>Rodentia</taxon>
        <taxon>Hystricomorpha</taxon>
        <taxon>Bathyergidae</taxon>
        <taxon>Fukomys</taxon>
    </lineage>
</organism>
<sequence>MEDTCGHADSRVLGYRSDFWQAVIHVKGPPNESVILICLKLFMKAEYLLAEMDVGSLSELRMDSDVVAHDKWHPNRDLSKRDIEESALRSRALQQEPRLIPAAPAGDLQSTSAVASVHVSGVHSKLVPSDVLEQSLGCDLGQDHICGQRTPSLWVTECDELVFCALSFILNSRAVWH</sequence>
<keyword evidence="2" id="KW-1185">Reference proteome</keyword>
<reference evidence="1 2" key="1">
    <citation type="submission" date="2013-11" db="EMBL/GenBank/DDBJ databases">
        <title>The Damaraland mole rat (Fukomys damarensis) genome and evolution of African mole rats.</title>
        <authorList>
            <person name="Gladyshev V.N."/>
            <person name="Fang X."/>
        </authorList>
    </citation>
    <scope>NUCLEOTIDE SEQUENCE [LARGE SCALE GENOMIC DNA]</scope>
    <source>
        <tissue evidence="1">Liver</tissue>
    </source>
</reference>